<evidence type="ECO:0000256" key="2">
    <source>
        <dbReference type="ARBA" id="ARBA00023002"/>
    </source>
</evidence>
<dbReference type="EMBL" id="WNXC01000004">
    <property type="protein sequence ID" value="MBB2149790.1"/>
    <property type="molecule type" value="Genomic_DNA"/>
</dbReference>
<evidence type="ECO:0000313" key="4">
    <source>
        <dbReference type="EMBL" id="MBB2149790.1"/>
    </source>
</evidence>
<reference evidence="4 5" key="1">
    <citation type="submission" date="2019-11" db="EMBL/GenBank/DDBJ databases">
        <title>Description of Pedobacter sp. LMG 31462T.</title>
        <authorList>
            <person name="Carlier A."/>
            <person name="Qi S."/>
            <person name="Vandamme P."/>
        </authorList>
    </citation>
    <scope>NUCLEOTIDE SEQUENCE [LARGE SCALE GENOMIC DNA]</scope>
    <source>
        <strain evidence="4 5">LMG 31462</strain>
    </source>
</reference>
<evidence type="ECO:0000256" key="1">
    <source>
        <dbReference type="ARBA" id="ARBA00007118"/>
    </source>
</evidence>
<comment type="caution">
    <text evidence="4">The sequence shown here is derived from an EMBL/GenBank/DDBJ whole genome shotgun (WGS) entry which is preliminary data.</text>
</comment>
<keyword evidence="5" id="KW-1185">Reference proteome</keyword>
<evidence type="ECO:0000313" key="5">
    <source>
        <dbReference type="Proteomes" id="UP000636110"/>
    </source>
</evidence>
<proteinExistence type="inferred from homology"/>
<sequence>MKNLIKKIVPKSAKRLYRSKQTQLSIIKDYIYDYRKFKRESASFKLRSKEMMQAYILKEYHAVEKGLALREPRPGFGGPRIAALADIVDDYVMKYGVDAITDMTAYTLREYLNFDEGHHQVSAELKDKLERLLLRCDESTLNKTGGTKTVPKQEILDTLNFDFERFFKSRNSVRDFSDEPVPTATILKVIDTARYTPSVCNRQSWKVYVIEHSNVELKRKLLNVQNGNKGFGEHISSLIVITGKLSSFFAYERNQVYIDGGMFAMSIVLGLHAKGLGVCCLNTSYAKKQYEAFTNAMEMDSDCAPIMFLAVGHLKDNYSVAISERRPLADIVEVR</sequence>
<dbReference type="PANTHER" id="PTHR43673:SF10">
    <property type="entry name" value="NADH DEHYDROGENASE_NAD(P)H NITROREDUCTASE XCC3605-RELATED"/>
    <property type="match status" value="1"/>
</dbReference>
<protein>
    <recommendedName>
        <fullName evidence="3">Nitroreductase domain-containing protein</fullName>
    </recommendedName>
</protein>
<dbReference type="InterPro" id="IPR029479">
    <property type="entry name" value="Nitroreductase"/>
</dbReference>
<keyword evidence="2" id="KW-0560">Oxidoreductase</keyword>
<dbReference type="SUPFAM" id="SSF55469">
    <property type="entry name" value="FMN-dependent nitroreductase-like"/>
    <property type="match status" value="1"/>
</dbReference>
<accession>A0ABR6EWY0</accession>
<dbReference type="RefSeq" id="WP_182957860.1">
    <property type="nucleotide sequence ID" value="NZ_WNXC01000004.1"/>
</dbReference>
<evidence type="ECO:0000259" key="3">
    <source>
        <dbReference type="Pfam" id="PF00881"/>
    </source>
</evidence>
<dbReference type="PANTHER" id="PTHR43673">
    <property type="entry name" value="NAD(P)H NITROREDUCTASE YDGI-RELATED"/>
    <property type="match status" value="1"/>
</dbReference>
<feature type="domain" description="Nitroreductase" evidence="3">
    <location>
        <begin position="168"/>
        <end position="313"/>
    </location>
</feature>
<dbReference type="Pfam" id="PF00881">
    <property type="entry name" value="Nitroreductase"/>
    <property type="match status" value="1"/>
</dbReference>
<name>A0ABR6EWY0_9SPHI</name>
<dbReference type="Proteomes" id="UP000636110">
    <property type="component" value="Unassembled WGS sequence"/>
</dbReference>
<dbReference type="InterPro" id="IPR000415">
    <property type="entry name" value="Nitroreductase-like"/>
</dbReference>
<comment type="similarity">
    <text evidence="1">Belongs to the nitroreductase family.</text>
</comment>
<dbReference type="Gene3D" id="3.40.109.10">
    <property type="entry name" value="NADH Oxidase"/>
    <property type="match status" value="1"/>
</dbReference>
<gene>
    <name evidence="4" type="ORF">GM920_12850</name>
</gene>
<organism evidence="4 5">
    <name type="scientific">Pedobacter gandavensis</name>
    <dbReference type="NCBI Taxonomy" id="2679963"/>
    <lineage>
        <taxon>Bacteria</taxon>
        <taxon>Pseudomonadati</taxon>
        <taxon>Bacteroidota</taxon>
        <taxon>Sphingobacteriia</taxon>
        <taxon>Sphingobacteriales</taxon>
        <taxon>Sphingobacteriaceae</taxon>
        <taxon>Pedobacter</taxon>
    </lineage>
</organism>